<comment type="subunit">
    <text evidence="7">Homodimer.</text>
</comment>
<accession>A0ABM7WZG9</accession>
<dbReference type="PANTHER" id="PTHR11067">
    <property type="entry name" value="INOSINE TRIPHOSPHATE PYROPHOSPHATASE/HAM1 PROTEIN"/>
    <property type="match status" value="1"/>
</dbReference>
<dbReference type="HAMAP" id="MF_01405">
    <property type="entry name" value="Non_canon_purine_NTPase"/>
    <property type="match status" value="1"/>
</dbReference>
<comment type="cofactor">
    <cofactor evidence="7">
        <name>Mg(2+)</name>
        <dbReference type="ChEBI" id="CHEBI:18420"/>
    </cofactor>
    <text evidence="7">Binds 1 Mg(2+) ion per subunit.</text>
</comment>
<dbReference type="InterPro" id="IPR029001">
    <property type="entry name" value="ITPase-like_fam"/>
</dbReference>
<feature type="binding site" evidence="7">
    <location>
        <position position="72"/>
    </location>
    <ligand>
        <name>substrate</name>
    </ligand>
</feature>
<dbReference type="InterPro" id="IPR020922">
    <property type="entry name" value="dITP/XTP_pyrophosphatase"/>
</dbReference>
<dbReference type="CDD" id="cd00515">
    <property type="entry name" value="HAM1"/>
    <property type="match status" value="1"/>
</dbReference>
<feature type="binding site" evidence="7">
    <location>
        <position position="71"/>
    </location>
    <ligand>
        <name>Mg(2+)</name>
        <dbReference type="ChEBI" id="CHEBI:18420"/>
    </ligand>
</feature>
<feature type="binding site" evidence="7">
    <location>
        <position position="42"/>
    </location>
    <ligand>
        <name>Mg(2+)</name>
        <dbReference type="ChEBI" id="CHEBI:18420"/>
    </ligand>
</feature>
<evidence type="ECO:0000256" key="2">
    <source>
        <dbReference type="ARBA" id="ARBA00022723"/>
    </source>
</evidence>
<keyword evidence="3 7" id="KW-0547">Nucleotide-binding</keyword>
<proteinExistence type="inferred from homology"/>
<comment type="function">
    <text evidence="7">Pyrophosphatase that catalyzes the hydrolysis of nucleoside triphosphates to their monophosphate derivatives, with a high preference for the non-canonical purine nucleotides XTP (xanthosine triphosphate), dITP (deoxyinosine triphosphate) and ITP. Seems to function as a house-cleaning enzyme that removes non-canonical purine nucleotides from the nucleotide pool, thus preventing their incorporation into DNA/RNA and avoiding chromosomal lesions.</text>
</comment>
<dbReference type="Gene3D" id="3.90.950.10">
    <property type="match status" value="1"/>
</dbReference>
<keyword evidence="4 7" id="KW-0378">Hydrolase</keyword>
<comment type="catalytic activity">
    <reaction evidence="7">
        <text>XTP + H2O = XMP + diphosphate + H(+)</text>
        <dbReference type="Rhea" id="RHEA:28610"/>
        <dbReference type="ChEBI" id="CHEBI:15377"/>
        <dbReference type="ChEBI" id="CHEBI:15378"/>
        <dbReference type="ChEBI" id="CHEBI:33019"/>
        <dbReference type="ChEBI" id="CHEBI:57464"/>
        <dbReference type="ChEBI" id="CHEBI:61314"/>
        <dbReference type="EC" id="3.6.1.66"/>
    </reaction>
</comment>
<protein>
    <recommendedName>
        <fullName evidence="7">dITP/XTP pyrophosphatase</fullName>
        <ecNumber evidence="7">3.6.1.66</ecNumber>
    </recommendedName>
    <alternativeName>
        <fullName evidence="7">Non-canonical purine NTP pyrophosphatase</fullName>
    </alternativeName>
    <alternativeName>
        <fullName evidence="7">Non-standard purine NTP pyrophosphatase</fullName>
    </alternativeName>
    <alternativeName>
        <fullName evidence="7">Nucleoside-triphosphate diphosphatase</fullName>
    </alternativeName>
    <alternativeName>
        <fullName evidence="7">Nucleoside-triphosphate pyrophosphatase</fullName>
        <shortName evidence="7">NTPase</shortName>
    </alternativeName>
</protein>
<feature type="binding site" evidence="7">
    <location>
        <begin position="220"/>
        <end position="221"/>
    </location>
    <ligand>
        <name>substrate</name>
    </ligand>
</feature>
<evidence type="ECO:0000313" key="8">
    <source>
        <dbReference type="EMBL" id="BDG04893.1"/>
    </source>
</evidence>
<evidence type="ECO:0000256" key="1">
    <source>
        <dbReference type="ARBA" id="ARBA00008023"/>
    </source>
</evidence>
<evidence type="ECO:0000313" key="9">
    <source>
        <dbReference type="Proteomes" id="UP001162891"/>
    </source>
</evidence>
<keyword evidence="6 7" id="KW-0546">Nucleotide metabolism</keyword>
<sequence>MLRLFFGTTNPGKLRELRRLVAGLPVVVVSPDDLGRAVPEVEEDGATFQANAEKKASAWARWSGLHTLADDSGLCVDALGGAPGVHSARWSDLGGGGPASPVCELAGAAEAELGPVAGRAARDERNNDKLLASLGGVEDARRGSEYEAVLSLARPDGGIEASVTGVCRGRIGHARRGTGGFGYDPLFVPEAELARAAREPGRPARTMAELSAEEKDALSHRGAAFRQILPVLARLAGARRP</sequence>
<evidence type="ECO:0000256" key="6">
    <source>
        <dbReference type="ARBA" id="ARBA00023080"/>
    </source>
</evidence>
<feature type="active site" description="Proton acceptor" evidence="7">
    <location>
        <position position="71"/>
    </location>
</feature>
<reference evidence="9" key="1">
    <citation type="journal article" date="2022" name="Int. J. Syst. Evol. Microbiol.">
        <title>Anaeromyxobacter oryzae sp. nov., Anaeromyxobacter diazotrophicus sp. nov. and Anaeromyxobacter paludicola sp. nov., isolated from paddy soils.</title>
        <authorList>
            <person name="Itoh H."/>
            <person name="Xu Z."/>
            <person name="Mise K."/>
            <person name="Masuda Y."/>
            <person name="Ushijima N."/>
            <person name="Hayakawa C."/>
            <person name="Shiratori Y."/>
            <person name="Senoo K."/>
        </authorList>
    </citation>
    <scope>NUCLEOTIDE SEQUENCE [LARGE SCALE GENOMIC DNA]</scope>
    <source>
        <strain evidence="9">Red232</strain>
    </source>
</reference>
<organism evidence="8 9">
    <name type="scientific">Anaeromyxobacter oryzae</name>
    <dbReference type="NCBI Taxonomy" id="2918170"/>
    <lineage>
        <taxon>Bacteria</taxon>
        <taxon>Pseudomonadati</taxon>
        <taxon>Myxococcota</taxon>
        <taxon>Myxococcia</taxon>
        <taxon>Myxococcales</taxon>
        <taxon>Cystobacterineae</taxon>
        <taxon>Anaeromyxobacteraceae</taxon>
        <taxon>Anaeromyxobacter</taxon>
    </lineage>
</organism>
<feature type="binding site" evidence="7">
    <location>
        <begin position="8"/>
        <end position="13"/>
    </location>
    <ligand>
        <name>substrate</name>
    </ligand>
</feature>
<dbReference type="SUPFAM" id="SSF52972">
    <property type="entry name" value="ITPase-like"/>
    <property type="match status" value="1"/>
</dbReference>
<keyword evidence="9" id="KW-1185">Reference proteome</keyword>
<evidence type="ECO:0000256" key="4">
    <source>
        <dbReference type="ARBA" id="ARBA00022801"/>
    </source>
</evidence>
<gene>
    <name evidence="8" type="ORF">AMOR_38890</name>
</gene>
<dbReference type="Pfam" id="PF01725">
    <property type="entry name" value="Ham1p_like"/>
    <property type="match status" value="1"/>
</dbReference>
<feature type="binding site" evidence="7">
    <location>
        <begin position="181"/>
        <end position="184"/>
    </location>
    <ligand>
        <name>substrate</name>
    </ligand>
</feature>
<keyword evidence="2 7" id="KW-0479">Metal-binding</keyword>
<name>A0ABM7WZG9_9BACT</name>
<dbReference type="Proteomes" id="UP001162891">
    <property type="component" value="Chromosome"/>
</dbReference>
<comment type="similarity">
    <text evidence="1 7">Belongs to the HAM1 NTPase family.</text>
</comment>
<dbReference type="InterPro" id="IPR002637">
    <property type="entry name" value="RdgB/HAM1"/>
</dbReference>
<dbReference type="EMBL" id="AP025591">
    <property type="protein sequence ID" value="BDG04893.1"/>
    <property type="molecule type" value="Genomic_DNA"/>
</dbReference>
<dbReference type="PANTHER" id="PTHR11067:SF9">
    <property type="entry name" value="INOSINE TRIPHOSPHATE PYROPHOSPHATASE"/>
    <property type="match status" value="1"/>
</dbReference>
<evidence type="ECO:0000256" key="7">
    <source>
        <dbReference type="HAMAP-Rule" id="MF_01405"/>
    </source>
</evidence>
<dbReference type="EC" id="3.6.1.66" evidence="7"/>
<evidence type="ECO:0000256" key="5">
    <source>
        <dbReference type="ARBA" id="ARBA00022842"/>
    </source>
</evidence>
<keyword evidence="5 7" id="KW-0460">Magnesium</keyword>
<evidence type="ECO:0000256" key="3">
    <source>
        <dbReference type="ARBA" id="ARBA00022741"/>
    </source>
</evidence>
<feature type="binding site" evidence="7">
    <location>
        <position position="215"/>
    </location>
    <ligand>
        <name>substrate</name>
    </ligand>
</feature>
<comment type="catalytic activity">
    <reaction evidence="7">
        <text>ITP + H2O = IMP + diphosphate + H(+)</text>
        <dbReference type="Rhea" id="RHEA:29399"/>
        <dbReference type="ChEBI" id="CHEBI:15377"/>
        <dbReference type="ChEBI" id="CHEBI:15378"/>
        <dbReference type="ChEBI" id="CHEBI:33019"/>
        <dbReference type="ChEBI" id="CHEBI:58053"/>
        <dbReference type="ChEBI" id="CHEBI:61402"/>
        <dbReference type="EC" id="3.6.1.66"/>
    </reaction>
</comment>
<comment type="catalytic activity">
    <reaction evidence="7">
        <text>dITP + H2O = dIMP + diphosphate + H(+)</text>
        <dbReference type="Rhea" id="RHEA:28342"/>
        <dbReference type="ChEBI" id="CHEBI:15377"/>
        <dbReference type="ChEBI" id="CHEBI:15378"/>
        <dbReference type="ChEBI" id="CHEBI:33019"/>
        <dbReference type="ChEBI" id="CHEBI:61194"/>
        <dbReference type="ChEBI" id="CHEBI:61382"/>
        <dbReference type="EC" id="3.6.1.66"/>
    </reaction>
</comment>